<dbReference type="Proteomes" id="UP000031829">
    <property type="component" value="Chromosome"/>
</dbReference>
<dbReference type="GO" id="GO:0034204">
    <property type="term" value="P:lipid translocation"/>
    <property type="evidence" value="ECO:0007669"/>
    <property type="project" value="TreeGrafter"/>
</dbReference>
<evidence type="ECO:0000313" key="9">
    <source>
        <dbReference type="Proteomes" id="UP000031829"/>
    </source>
</evidence>
<dbReference type="AlphaFoldDB" id="A0A0B6ANH7"/>
<gene>
    <name evidence="8" type="primary">mviN</name>
    <name evidence="8" type="ORF">BG04_2219</name>
</gene>
<dbReference type="InterPro" id="IPR051050">
    <property type="entry name" value="Lipid_II_flippase_MurJ/MviN"/>
</dbReference>
<protein>
    <submittedName>
        <fullName evidence="8">Murein biosynthesis integral membrane protein MurJ</fullName>
    </submittedName>
</protein>
<dbReference type="EMBL" id="CP009920">
    <property type="protein sequence ID" value="AJI25051.1"/>
    <property type="molecule type" value="Genomic_DNA"/>
</dbReference>
<dbReference type="KEGG" id="bmeg:BG04_2219"/>
<keyword evidence="7" id="KW-0472">Membrane</keyword>
<organism evidence="8 9">
    <name type="scientific">Priestia megaterium (strain ATCC 14581 / DSM 32 / CCUG 1817 / JCM 2506 / NBRC 15308 / NCIMB 9376 / NCTC 10342 / NRRL B-14308 / VKM B-512 / Ford 19)</name>
    <name type="common">Bacillus megaterium</name>
    <dbReference type="NCBI Taxonomy" id="1348623"/>
    <lineage>
        <taxon>Bacteria</taxon>
        <taxon>Bacillati</taxon>
        <taxon>Bacillota</taxon>
        <taxon>Bacilli</taxon>
        <taxon>Bacillales</taxon>
        <taxon>Bacillaceae</taxon>
        <taxon>Priestia</taxon>
    </lineage>
</organism>
<dbReference type="PRINTS" id="PR01806">
    <property type="entry name" value="VIRFACTRMVIN"/>
</dbReference>
<keyword evidence="6" id="KW-1133">Transmembrane helix</keyword>
<keyword evidence="3" id="KW-0812">Transmembrane</keyword>
<dbReference type="PANTHER" id="PTHR47019:SF1">
    <property type="entry name" value="LIPID II FLIPPASE MURJ"/>
    <property type="match status" value="1"/>
</dbReference>
<evidence type="ECO:0000313" key="8">
    <source>
        <dbReference type="EMBL" id="AJI25051.1"/>
    </source>
</evidence>
<dbReference type="PANTHER" id="PTHR47019">
    <property type="entry name" value="LIPID II FLIPPASE MURJ"/>
    <property type="match status" value="1"/>
</dbReference>
<evidence type="ECO:0000256" key="4">
    <source>
        <dbReference type="ARBA" id="ARBA00022960"/>
    </source>
</evidence>
<dbReference type="Pfam" id="PF03023">
    <property type="entry name" value="MurJ"/>
    <property type="match status" value="1"/>
</dbReference>
<dbReference type="RefSeq" id="WP_016765962.1">
    <property type="nucleotide sequence ID" value="NZ_BCVB01000009.1"/>
</dbReference>
<dbReference type="GO" id="GO:0008360">
    <property type="term" value="P:regulation of cell shape"/>
    <property type="evidence" value="ECO:0007669"/>
    <property type="project" value="UniProtKB-KW"/>
</dbReference>
<proteinExistence type="predicted"/>
<evidence type="ECO:0000256" key="5">
    <source>
        <dbReference type="ARBA" id="ARBA00022984"/>
    </source>
</evidence>
<accession>A0A0B6ANH7</accession>
<reference evidence="8 9" key="1">
    <citation type="journal article" date="2015" name="Genome Announc.">
        <title>Complete genome sequences for 35 biothreat assay-relevant bacillus species.</title>
        <authorList>
            <person name="Johnson S.L."/>
            <person name="Daligault H.E."/>
            <person name="Davenport K.W."/>
            <person name="Jaissle J."/>
            <person name="Frey K.G."/>
            <person name="Ladner J.T."/>
            <person name="Broomall S.M."/>
            <person name="Bishop-Lilly K.A."/>
            <person name="Bruce D.C."/>
            <person name="Gibbons H.S."/>
            <person name="Coyne S.R."/>
            <person name="Lo C.C."/>
            <person name="Meincke L."/>
            <person name="Munk A.C."/>
            <person name="Koroleva G.I."/>
            <person name="Rosenzweig C.N."/>
            <person name="Palacios G.F."/>
            <person name="Redden C.L."/>
            <person name="Minogue T.D."/>
            <person name="Chain P.S."/>
        </authorList>
    </citation>
    <scope>NUCLEOTIDE SEQUENCE [LARGE SCALE GENOMIC DNA]</scope>
    <source>
        <strain evidence="9">ATCC 14581 / DSM 32 / JCM 2506 / NBRC 15308 / NCIMB 9376 / NCTC 10342 / NRRL B-14308 / VKM B-512</strain>
    </source>
</reference>
<sequence>MKNLKFASILLLISTLFLKFSSMIRDLVIANYFGTSYIVDSYNAAMIIPNAFILFMLTGMKDAFIPSYLRYEKENKGKVHLTNIVKSTFLICFIISVLGSIAAFFYFPASYSNFSKAAIELGIYTGVMYFLSLSLVGVNAVYEGVFDARSQYSFSVFSQTVVVLFTILSTILLHSIMGGYAIALGYFVGTIASFLIKVVYFKPQHLLLWKQKIDRDEVVAFYKVFIPVGVTIMVGQINLTVNFFFAGSFGEGVISYLNYAFRLVSIPQAIFGVTVATIIYPLIARAISEKDEERFKSGIEKGITFMLMLLIPTIVIMIFYMKDIVMIAYQRGAFDANSTLKTTDVSYYYLGSVFFYSLQAVLAKGFYSLQKGYLIMRAGLLSIVLNIIFNMIFTKFMGYQGLALSMSVVAFFYTAIVFVMLAKQINHFHYGYLVKETGKILLASVPVAILMFFLKDIAFLNSLHVILRFGIVCLAGGLVYLMSTLLCRVEGVMLLVKRKR</sequence>
<keyword evidence="5" id="KW-0573">Peptidoglycan synthesis</keyword>
<keyword evidence="2" id="KW-1003">Cell membrane</keyword>
<dbReference type="HOGENOM" id="CLU_006797_4_1_9"/>
<evidence type="ECO:0000256" key="1">
    <source>
        <dbReference type="ARBA" id="ARBA00004651"/>
    </source>
</evidence>
<dbReference type="InterPro" id="IPR004268">
    <property type="entry name" value="MurJ"/>
</dbReference>
<evidence type="ECO:0000256" key="2">
    <source>
        <dbReference type="ARBA" id="ARBA00022475"/>
    </source>
</evidence>
<dbReference type="GO" id="GO:0015648">
    <property type="term" value="F:lipid-linked peptidoglycan transporter activity"/>
    <property type="evidence" value="ECO:0007669"/>
    <property type="project" value="TreeGrafter"/>
</dbReference>
<comment type="subcellular location">
    <subcellularLocation>
        <location evidence="1">Cell membrane</location>
        <topology evidence="1">Multi-pass membrane protein</topology>
    </subcellularLocation>
</comment>
<name>A0A0B6ANH7_PRIM2</name>
<keyword evidence="4" id="KW-0133">Cell shape</keyword>
<evidence type="ECO:0000256" key="6">
    <source>
        <dbReference type="ARBA" id="ARBA00022989"/>
    </source>
</evidence>
<dbReference type="GeneID" id="93645684"/>
<dbReference type="NCBIfam" id="TIGR01695">
    <property type="entry name" value="murJ_mviN"/>
    <property type="match status" value="1"/>
</dbReference>
<dbReference type="GO" id="GO:0009252">
    <property type="term" value="P:peptidoglycan biosynthetic process"/>
    <property type="evidence" value="ECO:0007669"/>
    <property type="project" value="UniProtKB-KW"/>
</dbReference>
<evidence type="ECO:0000256" key="7">
    <source>
        <dbReference type="ARBA" id="ARBA00023136"/>
    </source>
</evidence>
<evidence type="ECO:0000256" key="3">
    <source>
        <dbReference type="ARBA" id="ARBA00022692"/>
    </source>
</evidence>
<dbReference type="GO" id="GO:0005886">
    <property type="term" value="C:plasma membrane"/>
    <property type="evidence" value="ECO:0007669"/>
    <property type="project" value="UniProtKB-SubCell"/>
</dbReference>